<dbReference type="STRING" id="1429083.GCA_001885685_00567"/>
<dbReference type="Proteomes" id="UP000185766">
    <property type="component" value="Unassembled WGS sequence"/>
</dbReference>
<dbReference type="InterPro" id="IPR026289">
    <property type="entry name" value="SBP_TakP-like"/>
</dbReference>
<proteinExistence type="predicted"/>
<dbReference type="PANTHER" id="PTHR33376:SF5">
    <property type="entry name" value="EXTRACYTOPLASMIC SOLUTE RECEPTOR PROTEIN"/>
    <property type="match status" value="1"/>
</dbReference>
<protein>
    <submittedName>
        <fullName evidence="5">TRAP-type mannitol/chloroaromatic compound transport system, substrate-binding protein</fullName>
    </submittedName>
</protein>
<dbReference type="SUPFAM" id="SSF53850">
    <property type="entry name" value="Periplasmic binding protein-like II"/>
    <property type="match status" value="1"/>
</dbReference>
<reference evidence="5 6" key="1">
    <citation type="submission" date="2016-10" db="EMBL/GenBank/DDBJ databases">
        <authorList>
            <person name="de Groot N.N."/>
        </authorList>
    </citation>
    <scope>NUCLEOTIDE SEQUENCE [LARGE SCALE GENOMIC DNA]</scope>
    <source>
        <strain evidence="5 6">JCM 19513</strain>
    </source>
</reference>
<evidence type="ECO:0000256" key="3">
    <source>
        <dbReference type="PIRSR" id="PIRSR039026-2"/>
    </source>
</evidence>
<evidence type="ECO:0000313" key="5">
    <source>
        <dbReference type="EMBL" id="SEK19339.1"/>
    </source>
</evidence>
<dbReference type="Gene3D" id="3.40.190.10">
    <property type="entry name" value="Periplasmic binding protein-like II"/>
    <property type="match status" value="1"/>
</dbReference>
<feature type="chain" id="PRO_5010172804" evidence="4">
    <location>
        <begin position="21"/>
        <end position="367"/>
    </location>
</feature>
<dbReference type="InterPro" id="IPR038404">
    <property type="entry name" value="TRAP_DctP_sf"/>
</dbReference>
<feature type="binding site" evidence="3">
    <location>
        <position position="225"/>
    </location>
    <ligand>
        <name>Na(+)</name>
        <dbReference type="ChEBI" id="CHEBI:29101"/>
    </ligand>
</feature>
<feature type="binding site" evidence="2">
    <location>
        <position position="166"/>
    </location>
    <ligand>
        <name>substrate</name>
    </ligand>
</feature>
<dbReference type="PIRSF" id="PIRSF039026">
    <property type="entry name" value="SiaP"/>
    <property type="match status" value="1"/>
</dbReference>
<feature type="binding site" evidence="2">
    <location>
        <position position="187"/>
    </location>
    <ligand>
        <name>substrate</name>
    </ligand>
</feature>
<dbReference type="Pfam" id="PF03480">
    <property type="entry name" value="DctP"/>
    <property type="match status" value="1"/>
</dbReference>
<dbReference type="Gene3D" id="3.40.190.170">
    <property type="entry name" value="Bacterial extracellular solute-binding protein, family 7"/>
    <property type="match status" value="1"/>
</dbReference>
<feature type="binding site" evidence="3">
    <location>
        <position position="250"/>
    </location>
    <ligand>
        <name>substrate</name>
    </ligand>
</feature>
<evidence type="ECO:0000256" key="2">
    <source>
        <dbReference type="PIRSR" id="PIRSR039026-1"/>
    </source>
</evidence>
<keyword evidence="1 4" id="KW-0732">Signal</keyword>
<accession>A0A1H7EZR9</accession>
<evidence type="ECO:0000313" key="6">
    <source>
        <dbReference type="Proteomes" id="UP000185766"/>
    </source>
</evidence>
<dbReference type="RefSeq" id="WP_074863983.1">
    <property type="nucleotide sequence ID" value="NZ_FOAS01000001.1"/>
</dbReference>
<dbReference type="CDD" id="cd13604">
    <property type="entry name" value="PBP2_TRAP_ketoacid_lactate_like"/>
    <property type="match status" value="1"/>
</dbReference>
<dbReference type="EMBL" id="FOAS01000001">
    <property type="protein sequence ID" value="SEK19339.1"/>
    <property type="molecule type" value="Genomic_DNA"/>
</dbReference>
<evidence type="ECO:0000256" key="1">
    <source>
        <dbReference type="ARBA" id="ARBA00022729"/>
    </source>
</evidence>
<dbReference type="InterPro" id="IPR018389">
    <property type="entry name" value="DctP_fam"/>
</dbReference>
<feature type="signal peptide" evidence="4">
    <location>
        <begin position="1"/>
        <end position="20"/>
    </location>
</feature>
<gene>
    <name evidence="5" type="ORF">SAMN05216214_10152</name>
</gene>
<dbReference type="GO" id="GO:0055085">
    <property type="term" value="P:transmembrane transport"/>
    <property type="evidence" value="ECO:0007669"/>
    <property type="project" value="InterPro"/>
</dbReference>
<organism evidence="5 6">
    <name type="scientific">Atopomonas hussainii</name>
    <dbReference type="NCBI Taxonomy" id="1429083"/>
    <lineage>
        <taxon>Bacteria</taxon>
        <taxon>Pseudomonadati</taxon>
        <taxon>Pseudomonadota</taxon>
        <taxon>Gammaproteobacteria</taxon>
        <taxon>Pseudomonadales</taxon>
        <taxon>Pseudomonadaceae</taxon>
        <taxon>Atopomonas</taxon>
    </lineage>
</organism>
<dbReference type="NCBIfam" id="NF037995">
    <property type="entry name" value="TRAP_S1"/>
    <property type="match status" value="1"/>
</dbReference>
<dbReference type="PROSITE" id="PS51257">
    <property type="entry name" value="PROKAR_LIPOPROTEIN"/>
    <property type="match status" value="1"/>
</dbReference>
<dbReference type="AlphaFoldDB" id="A0A1H7EZR9"/>
<keyword evidence="3" id="KW-0479">Metal-binding</keyword>
<sequence>MKRRDMLTAAGLGLTTLALAGCQKQEANCDSQDAPQTAQQTFTWKMVTSWPKNFPGVGVGAERFTQLVKEMSNGRLQVKLFAAGELVPALEVFDAVSRGTAEMGHGAPYYWKGKIPATQFFTAIPFGPTAEEMNAWFFQGGGMALWEEIYKPFGVIPLACGNTGVQMAGWFNKEINSLSDLDGVKMRTPGLGGEVLSKVGVTVVNLPAGEIFTALQTGAIDATEWIGPYNDLALGLHKAAKYYYTPGWQEPSVAFELSINEKAWQQLPDDLKAIVKAAAREVNSSMLDEYNARNMDALEKLKAEGVEVRRLPEDVLNKLKEIAAEVVEAAAASDPASAKVWAAQKDYLGRLRGYSDATTKDILNIRG</sequence>
<dbReference type="PANTHER" id="PTHR33376">
    <property type="match status" value="1"/>
</dbReference>
<keyword evidence="6" id="KW-1185">Reference proteome</keyword>
<evidence type="ECO:0000256" key="4">
    <source>
        <dbReference type="SAM" id="SignalP"/>
    </source>
</evidence>
<feature type="binding site" evidence="3">
    <location>
        <position position="224"/>
    </location>
    <ligand>
        <name>substrate</name>
    </ligand>
</feature>
<name>A0A1H7EZR9_9GAMM</name>
<dbReference type="GO" id="GO:0031317">
    <property type="term" value="C:tripartite ATP-independent periplasmic transporter complex"/>
    <property type="evidence" value="ECO:0007669"/>
    <property type="project" value="InterPro"/>
</dbReference>
<dbReference type="GO" id="GO:0046872">
    <property type="term" value="F:metal ion binding"/>
    <property type="evidence" value="ECO:0007669"/>
    <property type="project" value="UniProtKB-KW"/>
</dbReference>